<dbReference type="EMBL" id="OR769223">
    <property type="protein sequence ID" value="WQJ53414.1"/>
    <property type="molecule type" value="Genomic_DNA"/>
</dbReference>
<sequence>MKTRRYKVTMYIDVPLFNSEIQDTDDMEQYLAEKLKSDGIYGTFEVEKAPIMSEVNGDLSYEPEDITDFTHPVGFIAPDGLFYGVESDDNALAHIHLAPEIYDGYADLYTTHQRSSLGVDVTLELMGFIKIHDATCRYYTEPDHPVYWTDEQRKTVYKWMKHMENTVYKGSSRPCSFNYRCLYSHEFLAMDKFAIIKCFI</sequence>
<keyword evidence="2" id="KW-1185">Reference proteome</keyword>
<evidence type="ECO:0000313" key="1">
    <source>
        <dbReference type="EMBL" id="WQJ53414.1"/>
    </source>
</evidence>
<organism evidence="1 2">
    <name type="scientific">phage Lak_Megaphage_Sonny</name>
    <dbReference type="NCBI Taxonomy" id="3109229"/>
    <lineage>
        <taxon>Viruses</taxon>
        <taxon>Duplodnaviria</taxon>
        <taxon>Heunggongvirae</taxon>
        <taxon>Uroviricota</taxon>
        <taxon>Caudoviricetes</taxon>
        <taxon>Caudoviricetes code 15 clade</taxon>
    </lineage>
</organism>
<evidence type="ECO:0000313" key="2">
    <source>
        <dbReference type="Proteomes" id="UP001358193"/>
    </source>
</evidence>
<name>A0ABZ0Z2Z2_9CAUD</name>
<proteinExistence type="predicted"/>
<dbReference type="Proteomes" id="UP001358193">
    <property type="component" value="Segment"/>
</dbReference>
<protein>
    <submittedName>
        <fullName evidence="1">Uncharacterized protein</fullName>
    </submittedName>
</protein>
<accession>A0ABZ0Z2Z2</accession>
<reference evidence="1 2" key="1">
    <citation type="submission" date="2023-11" db="EMBL/GenBank/DDBJ databases">
        <authorList>
            <person name="Cook R."/>
            <person name="Crisci M."/>
            <person name="Pye H."/>
            <person name="Adriaenssens E."/>
            <person name="Santini J."/>
        </authorList>
    </citation>
    <scope>NUCLEOTIDE SEQUENCE [LARGE SCALE GENOMIC DNA]</scope>
    <source>
        <strain evidence="1">Lak_Megaphage_Sonny</strain>
    </source>
</reference>